<accession>A0A9W7Y4C2</accession>
<evidence type="ECO:0000313" key="2">
    <source>
        <dbReference type="Proteomes" id="UP001143981"/>
    </source>
</evidence>
<proteinExistence type="predicted"/>
<dbReference type="Proteomes" id="UP001143981">
    <property type="component" value="Unassembled WGS sequence"/>
</dbReference>
<dbReference type="AlphaFoldDB" id="A0A9W7Y4C2"/>
<dbReference type="OrthoDB" id="5586825at2759"/>
<sequence length="218" mass="23875">MVRPAIMFSPRLLALSSWMAPPPPPSPREPAPEAPCASFSSYCAAGVSDIDVMPSEDVLRAQAQTAHELLASIRRRHVRLGRFLEAFNTYKANPLGGAMCAEVEERIHQMALLIRAQQNQLKHIIYEYEHGPADCALPMPAVATTPAADYGPCDAQSLPITNWLATVRVAVLKEVISFSINDLDRIEQSPLLVRFPSTAGKIHHAHAWPVASRPIVSI</sequence>
<protein>
    <submittedName>
        <fullName evidence="1">Uncharacterized protein</fullName>
    </submittedName>
</protein>
<comment type="caution">
    <text evidence="1">The sequence shown here is derived from an EMBL/GenBank/DDBJ whole genome shotgun (WGS) entry which is preliminary data.</text>
</comment>
<keyword evidence="2" id="KW-1185">Reference proteome</keyword>
<dbReference type="EMBL" id="JANBOI010001195">
    <property type="protein sequence ID" value="KAJ1727171.1"/>
    <property type="molecule type" value="Genomic_DNA"/>
</dbReference>
<gene>
    <name evidence="1" type="ORF">LPJ61_004716</name>
</gene>
<evidence type="ECO:0000313" key="1">
    <source>
        <dbReference type="EMBL" id="KAJ1727171.1"/>
    </source>
</evidence>
<name>A0A9W7Y4C2_9FUNG</name>
<organism evidence="1 2">
    <name type="scientific">Coemansia biformis</name>
    <dbReference type="NCBI Taxonomy" id="1286918"/>
    <lineage>
        <taxon>Eukaryota</taxon>
        <taxon>Fungi</taxon>
        <taxon>Fungi incertae sedis</taxon>
        <taxon>Zoopagomycota</taxon>
        <taxon>Kickxellomycotina</taxon>
        <taxon>Kickxellomycetes</taxon>
        <taxon>Kickxellales</taxon>
        <taxon>Kickxellaceae</taxon>
        <taxon>Coemansia</taxon>
    </lineage>
</organism>
<reference evidence="1" key="1">
    <citation type="submission" date="2022-07" db="EMBL/GenBank/DDBJ databases">
        <title>Phylogenomic reconstructions and comparative analyses of Kickxellomycotina fungi.</title>
        <authorList>
            <person name="Reynolds N.K."/>
            <person name="Stajich J.E."/>
            <person name="Barry K."/>
            <person name="Grigoriev I.V."/>
            <person name="Crous P."/>
            <person name="Smith M.E."/>
        </authorList>
    </citation>
    <scope>NUCLEOTIDE SEQUENCE</scope>
    <source>
        <strain evidence="1">BCRC 34381</strain>
    </source>
</reference>